<evidence type="ECO:0000313" key="4">
    <source>
        <dbReference type="Proteomes" id="UP000027238"/>
    </source>
</evidence>
<evidence type="ECO:0000256" key="1">
    <source>
        <dbReference type="SAM" id="Coils"/>
    </source>
</evidence>
<proteinExistence type="predicted"/>
<organism evidence="3 4">
    <name type="scientific">Colletotrichum sublineola</name>
    <name type="common">Sorghum anthracnose fungus</name>
    <dbReference type="NCBI Taxonomy" id="1173701"/>
    <lineage>
        <taxon>Eukaryota</taxon>
        <taxon>Fungi</taxon>
        <taxon>Dikarya</taxon>
        <taxon>Ascomycota</taxon>
        <taxon>Pezizomycotina</taxon>
        <taxon>Sordariomycetes</taxon>
        <taxon>Hypocreomycetidae</taxon>
        <taxon>Glomerellales</taxon>
        <taxon>Glomerellaceae</taxon>
        <taxon>Colletotrichum</taxon>
        <taxon>Colletotrichum graminicola species complex</taxon>
    </lineage>
</organism>
<dbReference type="PANTHER" id="PTHR47685:SF1">
    <property type="entry name" value="MAGNESIUM TRANSPORT PROTEIN CORA"/>
    <property type="match status" value="1"/>
</dbReference>
<feature type="compositionally biased region" description="Basic residues" evidence="2">
    <location>
        <begin position="44"/>
        <end position="58"/>
    </location>
</feature>
<sequence>MSVAPLQLRRSDTISQNLDGHAEIRAQSHQLEELNSLPTPTHKPPAKQRRWGRFRHLIPLKEKNSLPTESPKERSATPTSQQSVARSNNTTVDQITSQSIAQKQETSVKDTWQRNFPSQQDWDSSNGLGPTDHHTPTLEKPHRHAHLAKEVKRVMMIVEDVNIIEIQHVDEFREPFESHYRKAETAIFDFLDQPDSPLPFGKLKILRGAVLQTGASVSDTTKFTPCIRIAHGDFGNNQKIVKFHLKFSSQRKLYDSRFNICYQTLKDLSAVGQAVTVKTQPTESLCGVLASTGSGLNFHEFTIGGLLEVDGEIQALTAWHFEASGDSNSTPETVEELVKRLLQDEKSLADLEKPNVVARYRGQTVFEQEPNSSRPRETHSDIVNSMGQIMRSGTEWALISIPIPSLRLPNCDAIKGFLEVLPQRHMKYFSAVEPAEESDLEPLVYIIAGKSGTIQAKVSRKLSSMRLDSGQRVMVWTLKLGAFEGDSGSWVVDFESGAVYGHVIAGTHENAFVLPLQTIMNEIGNCRLPSPFQRLAELAKAHRDIDPNKAINFARKAMSEEVLRSSLTELNSLARLIERCQDPTFEPDRPYSDLDPTVILQEIIMRWGASLPDASHLVDWLMSDKSLNWYFTNLTQEDIREMLHELGMHPSVKRTTEQAQGSGFAANGLESQRTAHPFYQYSRIEISQRQRYLNLLKAEERLEVLRESDRISSVRQMVLRSERHLRHDTQSAMRGWLDTKRITHNAVGADGSEIDGSVSQFTSFSGTTFKGKGLSSRGSTMAGPRTALAAPVLRSEFQARSIQFRQDDGYRTAYSEFPCGNWEAIPRGKWITHVHLPANNVKWINMPYIDWDKTSRVKKASSWIVKRIQGSSSNIHSTPAYTGQQWESGDKLAMPQSTTKRKHGMHQKPISQAKPFLPASLLGQMLFEAARLYEKMALLADEQLAQQHLLGNEPLHPRLQLSRICEDSLGSHRKKSPRIHEVDSFRTEIIMVDQVWLRIVDKKTVITSFPQRYGREASDPHSLYRRVRRRLENEAQNVEVTAFNVAVIVLDECIGSFFRQPETDTEAVPFGIVSVSQRLHELSSRTNVLRKKFRVYLAAGSGEPAPALHLELADLQRQIDELVEDLSMISSIMAEQTNCIADFDKMSCSLPRWSRREDEKSCHRLENNF</sequence>
<dbReference type="PANTHER" id="PTHR47685">
    <property type="entry name" value="MAGNESIUM TRANSPORT PROTEIN CORA"/>
    <property type="match status" value="1"/>
</dbReference>
<feature type="compositionally biased region" description="Polar residues" evidence="2">
    <location>
        <begin position="76"/>
        <end position="105"/>
    </location>
</feature>
<dbReference type="HOGENOM" id="CLU_274295_0_0_1"/>
<feature type="region of interest" description="Disordered" evidence="2">
    <location>
        <begin position="32"/>
        <end position="144"/>
    </location>
</feature>
<feature type="coiled-coil region" evidence="1">
    <location>
        <begin position="1105"/>
        <end position="1132"/>
    </location>
</feature>
<comment type="caution">
    <text evidence="3">The sequence shown here is derived from an EMBL/GenBank/DDBJ whole genome shotgun (WGS) entry which is preliminary data.</text>
</comment>
<dbReference type="EMBL" id="JMSE01000513">
    <property type="protein sequence ID" value="KDN69463.1"/>
    <property type="molecule type" value="Genomic_DNA"/>
</dbReference>
<protein>
    <submittedName>
        <fullName evidence="3">Uncharacterized protein</fullName>
    </submittedName>
</protein>
<feature type="compositionally biased region" description="Polar residues" evidence="2">
    <location>
        <begin position="113"/>
        <end position="128"/>
    </location>
</feature>
<gene>
    <name evidence="3" type="ORF">CSUB01_06657</name>
</gene>
<dbReference type="OrthoDB" id="341259at2759"/>
<keyword evidence="4" id="KW-1185">Reference proteome</keyword>
<name>A0A066XJT1_COLSU</name>
<feature type="compositionally biased region" description="Basic and acidic residues" evidence="2">
    <location>
        <begin position="131"/>
        <end position="140"/>
    </location>
</feature>
<dbReference type="AlphaFoldDB" id="A0A066XJT1"/>
<dbReference type="InterPro" id="IPR050829">
    <property type="entry name" value="CorA_MIT"/>
</dbReference>
<dbReference type="eggNOG" id="ENOG502RFAB">
    <property type="taxonomic scope" value="Eukaryota"/>
</dbReference>
<accession>A0A066XJT1</accession>
<evidence type="ECO:0000313" key="3">
    <source>
        <dbReference type="EMBL" id="KDN69463.1"/>
    </source>
</evidence>
<evidence type="ECO:0000256" key="2">
    <source>
        <dbReference type="SAM" id="MobiDB-lite"/>
    </source>
</evidence>
<reference evidence="4" key="1">
    <citation type="journal article" date="2014" name="Genome Announc.">
        <title>Draft genome sequence of Colletotrichum sublineola, a destructive pathogen of cultivated sorghum.</title>
        <authorList>
            <person name="Baroncelli R."/>
            <person name="Sanz-Martin J.M."/>
            <person name="Rech G.E."/>
            <person name="Sukno S.A."/>
            <person name="Thon M.R."/>
        </authorList>
    </citation>
    <scope>NUCLEOTIDE SEQUENCE [LARGE SCALE GENOMIC DNA]</scope>
    <source>
        <strain evidence="4">TX430BB</strain>
    </source>
</reference>
<dbReference type="STRING" id="1173701.A0A066XJT1"/>
<feature type="compositionally biased region" description="Basic and acidic residues" evidence="2">
    <location>
        <begin position="59"/>
        <end position="75"/>
    </location>
</feature>
<keyword evidence="1" id="KW-0175">Coiled coil</keyword>
<dbReference type="Proteomes" id="UP000027238">
    <property type="component" value="Unassembled WGS sequence"/>
</dbReference>